<dbReference type="PATRIC" id="fig|1339280.3.peg.2593"/>
<sequence>MSIGQNVREWKKNCLYNRMFDMAFIGNMNNPLSRLAGGCPI</sequence>
<organism evidence="1 2">
    <name type="scientific">Bacteroides fragilis str. 2-F-2 #4</name>
    <dbReference type="NCBI Taxonomy" id="1339280"/>
    <lineage>
        <taxon>Bacteria</taxon>
        <taxon>Pseudomonadati</taxon>
        <taxon>Bacteroidota</taxon>
        <taxon>Bacteroidia</taxon>
        <taxon>Bacteroidales</taxon>
        <taxon>Bacteroidaceae</taxon>
        <taxon>Bacteroides</taxon>
    </lineage>
</organism>
<accession>A0A015ZHV9</accession>
<gene>
    <name evidence="1" type="ORF">M076_2720</name>
</gene>
<evidence type="ECO:0000313" key="1">
    <source>
        <dbReference type="EMBL" id="EXZ43967.1"/>
    </source>
</evidence>
<dbReference type="AlphaFoldDB" id="A0A015ZHV9"/>
<dbReference type="Proteomes" id="UP000022272">
    <property type="component" value="Unassembled WGS sequence"/>
</dbReference>
<dbReference type="EMBL" id="JGDM01000068">
    <property type="protein sequence ID" value="EXZ43967.1"/>
    <property type="molecule type" value="Genomic_DNA"/>
</dbReference>
<comment type="caution">
    <text evidence="1">The sequence shown here is derived from an EMBL/GenBank/DDBJ whole genome shotgun (WGS) entry which is preliminary data.</text>
</comment>
<proteinExistence type="predicted"/>
<protein>
    <submittedName>
        <fullName evidence="1">Uncharacterized protein</fullName>
    </submittedName>
</protein>
<evidence type="ECO:0000313" key="2">
    <source>
        <dbReference type="Proteomes" id="UP000022272"/>
    </source>
</evidence>
<reference evidence="1 2" key="1">
    <citation type="submission" date="2014-02" db="EMBL/GenBank/DDBJ databases">
        <authorList>
            <person name="Sears C."/>
            <person name="Carroll K."/>
            <person name="Sack B.R."/>
            <person name="Qadri F."/>
            <person name="Myers L.L."/>
            <person name="Chung G.-T."/>
            <person name="Escheverria P."/>
            <person name="Fraser C.M."/>
            <person name="Sadzewicz L."/>
            <person name="Shefchek K.A."/>
            <person name="Tallon L."/>
            <person name="Das S.P."/>
            <person name="Daugherty S."/>
            <person name="Mongodin E.F."/>
        </authorList>
    </citation>
    <scope>NUCLEOTIDE SEQUENCE [LARGE SCALE GENOMIC DNA]</scope>
    <source>
        <strain evidence="1 2">2-F-2 #4</strain>
    </source>
</reference>
<name>A0A015ZHV9_BACFG</name>